<reference evidence="1" key="1">
    <citation type="submission" date="2019-05" db="EMBL/GenBank/DDBJ databases">
        <title>Annotation for the trematode Paragonimus heterotremus.</title>
        <authorList>
            <person name="Choi Y.-J."/>
        </authorList>
    </citation>
    <scope>NUCLEOTIDE SEQUENCE</scope>
    <source>
        <strain evidence="1">LC</strain>
    </source>
</reference>
<sequence>MWCNLLPRAYDILGRAVRYTAELDSVHFTHLSFIPQRRENKLGAGTGLCGLVAGRCGASSVTFSDNDVQVYTDLLQNAIANKITQCTFLLLDWNYPTRNWQRQTFDVILAADTLFDKEVYEPFFRTLSLLLQSNTDAFCLLSVETRR</sequence>
<dbReference type="Proteomes" id="UP000748531">
    <property type="component" value="Unassembled WGS sequence"/>
</dbReference>
<accession>A0A8J4WG36</accession>
<evidence type="ECO:0000313" key="1">
    <source>
        <dbReference type="EMBL" id="KAF5399848.1"/>
    </source>
</evidence>
<keyword evidence="2" id="KW-1185">Reference proteome</keyword>
<dbReference type="PANTHER" id="PTHR14614">
    <property type="entry name" value="HEPATOCELLULAR CARCINOMA-ASSOCIATED ANTIGEN"/>
    <property type="match status" value="1"/>
</dbReference>
<comment type="caution">
    <text evidence="1">The sequence shown here is derived from an EMBL/GenBank/DDBJ whole genome shotgun (WGS) entry which is preliminary data.</text>
</comment>
<gene>
    <name evidence="1" type="ORF">PHET_06864</name>
</gene>
<proteinExistence type="predicted"/>
<dbReference type="AlphaFoldDB" id="A0A8J4WG36"/>
<dbReference type="Gene3D" id="3.40.50.150">
    <property type="entry name" value="Vaccinia Virus protein VP39"/>
    <property type="match status" value="1"/>
</dbReference>
<dbReference type="OrthoDB" id="407325at2759"/>
<dbReference type="Pfam" id="PF10294">
    <property type="entry name" value="Methyltransf_16"/>
    <property type="match status" value="1"/>
</dbReference>
<dbReference type="InterPro" id="IPR019410">
    <property type="entry name" value="Methyltransf_16"/>
</dbReference>
<dbReference type="InterPro" id="IPR029063">
    <property type="entry name" value="SAM-dependent_MTases_sf"/>
</dbReference>
<name>A0A8J4WG36_9TREM</name>
<dbReference type="EMBL" id="LUCH01003673">
    <property type="protein sequence ID" value="KAF5399848.1"/>
    <property type="molecule type" value="Genomic_DNA"/>
</dbReference>
<dbReference type="SUPFAM" id="SSF53335">
    <property type="entry name" value="S-adenosyl-L-methionine-dependent methyltransferases"/>
    <property type="match status" value="1"/>
</dbReference>
<organism evidence="1 2">
    <name type="scientific">Paragonimus heterotremus</name>
    <dbReference type="NCBI Taxonomy" id="100268"/>
    <lineage>
        <taxon>Eukaryota</taxon>
        <taxon>Metazoa</taxon>
        <taxon>Spiralia</taxon>
        <taxon>Lophotrochozoa</taxon>
        <taxon>Platyhelminthes</taxon>
        <taxon>Trematoda</taxon>
        <taxon>Digenea</taxon>
        <taxon>Plagiorchiida</taxon>
        <taxon>Troglotremata</taxon>
        <taxon>Troglotrematidae</taxon>
        <taxon>Paragonimus</taxon>
    </lineage>
</organism>
<evidence type="ECO:0000313" key="2">
    <source>
        <dbReference type="Proteomes" id="UP000748531"/>
    </source>
</evidence>
<protein>
    <submittedName>
        <fullName evidence="1">7TM GPCR rhodopsin</fullName>
    </submittedName>
</protein>